<name>A0A0L0G1G0_9EUKA</name>
<dbReference type="AlphaFoldDB" id="A0A0L0G1G0"/>
<protein>
    <submittedName>
        <fullName evidence="2">Uncharacterized protein</fullName>
    </submittedName>
</protein>
<dbReference type="EMBL" id="KQ241905">
    <property type="protein sequence ID" value="KNC82659.1"/>
    <property type="molecule type" value="Genomic_DNA"/>
</dbReference>
<dbReference type="RefSeq" id="XP_014156561.1">
    <property type="nucleotide sequence ID" value="XM_014301086.1"/>
</dbReference>
<keyword evidence="1" id="KW-0812">Transmembrane</keyword>
<gene>
    <name evidence="2" type="ORF">SARC_05059</name>
</gene>
<evidence type="ECO:0000313" key="3">
    <source>
        <dbReference type="Proteomes" id="UP000054560"/>
    </source>
</evidence>
<evidence type="ECO:0000313" key="2">
    <source>
        <dbReference type="EMBL" id="KNC82659.1"/>
    </source>
</evidence>
<dbReference type="OrthoDB" id="6418713at2759"/>
<accession>A0A0L0G1G0</accession>
<evidence type="ECO:0000256" key="1">
    <source>
        <dbReference type="SAM" id="Phobius"/>
    </source>
</evidence>
<sequence length="52" mass="6053">MTAHEIWTTNPDFSWTRMSWLLMLDGVTYYGQNITAFSVLFLVSPVSYSKFV</sequence>
<dbReference type="GeneID" id="25905563"/>
<organism evidence="2 3">
    <name type="scientific">Sphaeroforma arctica JP610</name>
    <dbReference type="NCBI Taxonomy" id="667725"/>
    <lineage>
        <taxon>Eukaryota</taxon>
        <taxon>Ichthyosporea</taxon>
        <taxon>Ichthyophonida</taxon>
        <taxon>Sphaeroforma</taxon>
    </lineage>
</organism>
<proteinExistence type="predicted"/>
<keyword evidence="1" id="KW-1133">Transmembrane helix</keyword>
<dbReference type="Proteomes" id="UP000054560">
    <property type="component" value="Unassembled WGS sequence"/>
</dbReference>
<keyword evidence="3" id="KW-1185">Reference proteome</keyword>
<reference evidence="2 3" key="1">
    <citation type="submission" date="2011-02" db="EMBL/GenBank/DDBJ databases">
        <title>The Genome Sequence of Sphaeroforma arctica JP610.</title>
        <authorList>
            <consortium name="The Broad Institute Genome Sequencing Platform"/>
            <person name="Russ C."/>
            <person name="Cuomo C."/>
            <person name="Young S.K."/>
            <person name="Zeng Q."/>
            <person name="Gargeya S."/>
            <person name="Alvarado L."/>
            <person name="Berlin A."/>
            <person name="Chapman S.B."/>
            <person name="Chen Z."/>
            <person name="Freedman E."/>
            <person name="Gellesch M."/>
            <person name="Goldberg J."/>
            <person name="Griggs A."/>
            <person name="Gujja S."/>
            <person name="Heilman E."/>
            <person name="Heiman D."/>
            <person name="Howarth C."/>
            <person name="Mehta T."/>
            <person name="Neiman D."/>
            <person name="Pearson M."/>
            <person name="Roberts A."/>
            <person name="Saif S."/>
            <person name="Shea T."/>
            <person name="Shenoy N."/>
            <person name="Sisk P."/>
            <person name="Stolte C."/>
            <person name="Sykes S."/>
            <person name="White J."/>
            <person name="Yandava C."/>
            <person name="Burger G."/>
            <person name="Gray M.W."/>
            <person name="Holland P.W.H."/>
            <person name="King N."/>
            <person name="Lang F.B.F."/>
            <person name="Roger A.J."/>
            <person name="Ruiz-Trillo I."/>
            <person name="Haas B."/>
            <person name="Nusbaum C."/>
            <person name="Birren B."/>
        </authorList>
    </citation>
    <scope>NUCLEOTIDE SEQUENCE [LARGE SCALE GENOMIC DNA]</scope>
    <source>
        <strain evidence="2 3">JP610</strain>
    </source>
</reference>
<keyword evidence="1" id="KW-0472">Membrane</keyword>
<feature type="transmembrane region" description="Helical" evidence="1">
    <location>
        <begin position="20"/>
        <end position="43"/>
    </location>
</feature>